<evidence type="ECO:0000256" key="4">
    <source>
        <dbReference type="ARBA" id="ARBA00022692"/>
    </source>
</evidence>
<dbReference type="SUPFAM" id="SSF117892">
    <property type="entry name" value="Band 7/SPFH domain"/>
    <property type="match status" value="3"/>
</dbReference>
<dbReference type="Proteomes" id="UP001208570">
    <property type="component" value="Unassembled WGS sequence"/>
</dbReference>
<dbReference type="InterPro" id="IPR010200">
    <property type="entry name" value="HflC"/>
</dbReference>
<dbReference type="InterPro" id="IPR036013">
    <property type="entry name" value="Band_7/SPFH_dom_sf"/>
</dbReference>
<evidence type="ECO:0000259" key="7">
    <source>
        <dbReference type="SMART" id="SM00244"/>
    </source>
</evidence>
<name>A0AAD9J6M4_9ANNE</name>
<keyword evidence="5" id="KW-1133">Transmembrane helix</keyword>
<dbReference type="Pfam" id="PF01145">
    <property type="entry name" value="Band_7"/>
    <property type="match status" value="3"/>
</dbReference>
<evidence type="ECO:0000256" key="5">
    <source>
        <dbReference type="ARBA" id="ARBA00022989"/>
    </source>
</evidence>
<evidence type="ECO:0000313" key="9">
    <source>
        <dbReference type="Proteomes" id="UP001208570"/>
    </source>
</evidence>
<dbReference type="PANTHER" id="PTHR42911:SF1">
    <property type="entry name" value="MODULATOR OF FTSH PROTEASE HFLC"/>
    <property type="match status" value="1"/>
</dbReference>
<keyword evidence="9" id="KW-1185">Reference proteome</keyword>
<evidence type="ECO:0000313" key="8">
    <source>
        <dbReference type="EMBL" id="KAK2146820.1"/>
    </source>
</evidence>
<evidence type="ECO:0000256" key="2">
    <source>
        <dbReference type="ARBA" id="ARBA00006971"/>
    </source>
</evidence>
<evidence type="ECO:0000256" key="6">
    <source>
        <dbReference type="ARBA" id="ARBA00023136"/>
    </source>
</evidence>
<gene>
    <name evidence="8" type="ORF">LSH36_583g02094</name>
</gene>
<evidence type="ECO:0000256" key="3">
    <source>
        <dbReference type="ARBA" id="ARBA00007862"/>
    </source>
</evidence>
<proteinExistence type="inferred from homology"/>
<dbReference type="NCBIfam" id="TIGR01933">
    <property type="entry name" value="hflK"/>
    <property type="match status" value="1"/>
</dbReference>
<comment type="similarity">
    <text evidence="3">Belongs to the band 7/mec-2 family. HflC subfamily.</text>
</comment>
<dbReference type="EMBL" id="JAODUP010000583">
    <property type="protein sequence ID" value="KAK2146820.1"/>
    <property type="molecule type" value="Genomic_DNA"/>
</dbReference>
<accession>A0AAD9J6M4</accession>
<dbReference type="InterPro" id="IPR001107">
    <property type="entry name" value="Band_7"/>
</dbReference>
<dbReference type="GO" id="GO:0016020">
    <property type="term" value="C:membrane"/>
    <property type="evidence" value="ECO:0007669"/>
    <property type="project" value="InterPro"/>
</dbReference>
<comment type="similarity">
    <text evidence="2">Belongs to the band 7/mec-2 family. HflK subfamily.</text>
</comment>
<dbReference type="CDD" id="cd03405">
    <property type="entry name" value="SPFH_HflC"/>
    <property type="match status" value="1"/>
</dbReference>
<sequence length="538" mass="61927">MSFGFRTEQAGINTVFSQTDYPEESIMLTGDLNIVDVEWIIQYRIMDPKQWLFNVENKTKTIRDISQSVVNQLVGDLGIIDVMGNMRTTIEFEAQKQMNNLFESYGLGINVSAVRLQNIVPPEGRVQDSFEDVNRAIQDMNRLINEGREAYNKEIPKARGEADRLILVAKGYAAERINKAKGDTNRFLSVLREYNRAPSATRTRLYYEMVENVFQGKEPTELVDKNLRPLYIIKEGEQAVVIRFGQVVEVVTAAGLKFKAPFIDNVVRYSKKILSWDGDPRRIPTSENQFIWVDSIARWKIQDPLRFYSAITTMEQAYSRLDDIIESATRTTIARNSLSEAVRNSNSINNIDRKLSGLSLGETSSEKANRLKDIQTMLAIVEPQPEIKKGRRLLSQEMLASARQVTPEFGIELIDIIIRQIRYSDDLTESVYTRMISERKRIAQAYRAYGDGRKKELFGKLENEKRTILSRAYESAESIRGRADAEASHIYASAYNKNINFFEFWRAIKSYQSVLPKFNKTLTTDIDYFRFLYDKTGR</sequence>
<evidence type="ECO:0000256" key="1">
    <source>
        <dbReference type="ARBA" id="ARBA00004370"/>
    </source>
</evidence>
<protein>
    <recommendedName>
        <fullName evidence="7">Band 7 domain-containing protein</fullName>
    </recommendedName>
</protein>
<dbReference type="NCBIfam" id="TIGR01932">
    <property type="entry name" value="hflC"/>
    <property type="match status" value="1"/>
</dbReference>
<dbReference type="SMART" id="SM00244">
    <property type="entry name" value="PHB"/>
    <property type="match status" value="2"/>
</dbReference>
<feature type="domain" description="Band 7" evidence="7">
    <location>
        <begin position="228"/>
        <end position="435"/>
    </location>
</feature>
<comment type="caution">
    <text evidence="8">The sequence shown here is derived from an EMBL/GenBank/DDBJ whole genome shotgun (WGS) entry which is preliminary data.</text>
</comment>
<comment type="subcellular location">
    <subcellularLocation>
        <location evidence="1">Membrane</location>
    </subcellularLocation>
</comment>
<dbReference type="InterPro" id="IPR010201">
    <property type="entry name" value="HflK"/>
</dbReference>
<reference evidence="8" key="1">
    <citation type="journal article" date="2023" name="Mol. Biol. Evol.">
        <title>Third-Generation Sequencing Reveals the Adaptive Role of the Epigenome in Three Deep-Sea Polychaetes.</title>
        <authorList>
            <person name="Perez M."/>
            <person name="Aroh O."/>
            <person name="Sun Y."/>
            <person name="Lan Y."/>
            <person name="Juniper S.K."/>
            <person name="Young C.R."/>
            <person name="Angers B."/>
            <person name="Qian P.Y."/>
        </authorList>
    </citation>
    <scope>NUCLEOTIDE SEQUENCE</scope>
    <source>
        <strain evidence="8">P08H-3</strain>
    </source>
</reference>
<keyword evidence="6" id="KW-0472">Membrane</keyword>
<dbReference type="AlphaFoldDB" id="A0AAD9J6M4"/>
<dbReference type="PANTHER" id="PTHR42911">
    <property type="entry name" value="MODULATOR OF FTSH PROTEASE HFLC"/>
    <property type="match status" value="1"/>
</dbReference>
<feature type="domain" description="Band 7" evidence="7">
    <location>
        <begin position="1"/>
        <end position="134"/>
    </location>
</feature>
<dbReference type="Gene3D" id="3.30.479.30">
    <property type="entry name" value="Band 7 domain"/>
    <property type="match status" value="2"/>
</dbReference>
<keyword evidence="4" id="KW-0812">Transmembrane</keyword>
<organism evidence="8 9">
    <name type="scientific">Paralvinella palmiformis</name>
    <dbReference type="NCBI Taxonomy" id="53620"/>
    <lineage>
        <taxon>Eukaryota</taxon>
        <taxon>Metazoa</taxon>
        <taxon>Spiralia</taxon>
        <taxon>Lophotrochozoa</taxon>
        <taxon>Annelida</taxon>
        <taxon>Polychaeta</taxon>
        <taxon>Sedentaria</taxon>
        <taxon>Canalipalpata</taxon>
        <taxon>Terebellida</taxon>
        <taxon>Terebelliformia</taxon>
        <taxon>Alvinellidae</taxon>
        <taxon>Paralvinella</taxon>
    </lineage>
</organism>
<dbReference type="CDD" id="cd03404">
    <property type="entry name" value="SPFH_HflK"/>
    <property type="match status" value="1"/>
</dbReference>